<reference evidence="2" key="2">
    <citation type="submission" date="2015-01" db="EMBL/GenBank/DDBJ databases">
        <title>Evolutionary Origins and Diversification of the Mycorrhizal Mutualists.</title>
        <authorList>
            <consortium name="DOE Joint Genome Institute"/>
            <consortium name="Mycorrhizal Genomics Consortium"/>
            <person name="Kohler A."/>
            <person name="Kuo A."/>
            <person name="Nagy L.G."/>
            <person name="Floudas D."/>
            <person name="Copeland A."/>
            <person name="Barry K.W."/>
            <person name="Cichocki N."/>
            <person name="Veneault-Fourrey C."/>
            <person name="LaButti K."/>
            <person name="Lindquist E.A."/>
            <person name="Lipzen A."/>
            <person name="Lundell T."/>
            <person name="Morin E."/>
            <person name="Murat C."/>
            <person name="Riley R."/>
            <person name="Ohm R."/>
            <person name="Sun H."/>
            <person name="Tunlid A."/>
            <person name="Henrissat B."/>
            <person name="Grigoriev I.V."/>
            <person name="Hibbett D.S."/>
            <person name="Martin F."/>
        </authorList>
    </citation>
    <scope>NUCLEOTIDE SEQUENCE [LARGE SCALE GENOMIC DNA]</scope>
    <source>
        <strain evidence="2">F 1598</strain>
    </source>
</reference>
<gene>
    <name evidence="1" type="ORF">PILCRDRAFT_11858</name>
</gene>
<proteinExistence type="predicted"/>
<dbReference type="AlphaFoldDB" id="A0A0C3FCS8"/>
<dbReference type="HOGENOM" id="CLU_2832069_0_0_1"/>
<protein>
    <submittedName>
        <fullName evidence="1">Uncharacterized protein</fullName>
    </submittedName>
</protein>
<evidence type="ECO:0000313" key="2">
    <source>
        <dbReference type="Proteomes" id="UP000054166"/>
    </source>
</evidence>
<keyword evidence="2" id="KW-1185">Reference proteome</keyword>
<accession>A0A0C3FCS8</accession>
<dbReference type="InParanoid" id="A0A0C3FCS8"/>
<sequence>MVFRVAVWLGSEAGVAGVAVVIPNATASMGVVIYRCAAAFYGWVVTDGGWVYKDSEICFEVSLGSN</sequence>
<organism evidence="1 2">
    <name type="scientific">Piloderma croceum (strain F 1598)</name>
    <dbReference type="NCBI Taxonomy" id="765440"/>
    <lineage>
        <taxon>Eukaryota</taxon>
        <taxon>Fungi</taxon>
        <taxon>Dikarya</taxon>
        <taxon>Basidiomycota</taxon>
        <taxon>Agaricomycotina</taxon>
        <taxon>Agaricomycetes</taxon>
        <taxon>Agaricomycetidae</taxon>
        <taxon>Atheliales</taxon>
        <taxon>Atheliaceae</taxon>
        <taxon>Piloderma</taxon>
    </lineage>
</organism>
<evidence type="ECO:0000313" key="1">
    <source>
        <dbReference type="EMBL" id="KIM77601.1"/>
    </source>
</evidence>
<dbReference type="Proteomes" id="UP000054166">
    <property type="component" value="Unassembled WGS sequence"/>
</dbReference>
<dbReference type="EMBL" id="KN833023">
    <property type="protein sequence ID" value="KIM77601.1"/>
    <property type="molecule type" value="Genomic_DNA"/>
</dbReference>
<reference evidence="1 2" key="1">
    <citation type="submission" date="2014-04" db="EMBL/GenBank/DDBJ databases">
        <authorList>
            <consortium name="DOE Joint Genome Institute"/>
            <person name="Kuo A."/>
            <person name="Tarkka M."/>
            <person name="Buscot F."/>
            <person name="Kohler A."/>
            <person name="Nagy L.G."/>
            <person name="Floudas D."/>
            <person name="Copeland A."/>
            <person name="Barry K.W."/>
            <person name="Cichocki N."/>
            <person name="Veneault-Fourrey C."/>
            <person name="LaButti K."/>
            <person name="Lindquist E.A."/>
            <person name="Lipzen A."/>
            <person name="Lundell T."/>
            <person name="Morin E."/>
            <person name="Murat C."/>
            <person name="Sun H."/>
            <person name="Tunlid A."/>
            <person name="Henrissat B."/>
            <person name="Grigoriev I.V."/>
            <person name="Hibbett D.S."/>
            <person name="Martin F."/>
            <person name="Nordberg H.P."/>
            <person name="Cantor M.N."/>
            <person name="Hua S.X."/>
        </authorList>
    </citation>
    <scope>NUCLEOTIDE SEQUENCE [LARGE SCALE GENOMIC DNA]</scope>
    <source>
        <strain evidence="1 2">F 1598</strain>
    </source>
</reference>
<name>A0A0C3FCS8_PILCF</name>